<dbReference type="InterPro" id="IPR041164">
    <property type="entry name" value="LDcluster4"/>
</dbReference>
<accession>A0ABT5GIY4</accession>
<proteinExistence type="predicted"/>
<organism evidence="1 2">
    <name type="scientific">Intrasporangium calvum</name>
    <dbReference type="NCBI Taxonomy" id="53358"/>
    <lineage>
        <taxon>Bacteria</taxon>
        <taxon>Bacillati</taxon>
        <taxon>Actinomycetota</taxon>
        <taxon>Actinomycetes</taxon>
        <taxon>Micrococcales</taxon>
        <taxon>Intrasporangiaceae</taxon>
        <taxon>Intrasporangium</taxon>
    </lineage>
</organism>
<dbReference type="InterPro" id="IPR052341">
    <property type="entry name" value="LOG_family_nucleotidases"/>
</dbReference>
<name>A0ABT5GIY4_9MICO</name>
<dbReference type="Proteomes" id="UP001150259">
    <property type="component" value="Unassembled WGS sequence"/>
</dbReference>
<evidence type="ECO:0000313" key="2">
    <source>
        <dbReference type="Proteomes" id="UP001150259"/>
    </source>
</evidence>
<dbReference type="Pfam" id="PF03641">
    <property type="entry name" value="Lysine_decarbox"/>
    <property type="match status" value="1"/>
</dbReference>
<dbReference type="PANTHER" id="PTHR43393">
    <property type="entry name" value="CYTOKININ RIBOSIDE 5'-MONOPHOSPHATE PHOSPHORIBOHYDROLASE"/>
    <property type="match status" value="1"/>
</dbReference>
<dbReference type="EMBL" id="JAPFQL010000055">
    <property type="protein sequence ID" value="MDC5698167.1"/>
    <property type="molecule type" value="Genomic_DNA"/>
</dbReference>
<dbReference type="RefSeq" id="WP_272462741.1">
    <property type="nucleotide sequence ID" value="NZ_JAPFQL010000055.1"/>
</dbReference>
<reference evidence="1 2" key="1">
    <citation type="submission" date="2022-11" db="EMBL/GenBank/DDBJ databases">
        <title>Anaerobic phenanthrene biodegradation by a DNRA strain PheN6.</title>
        <authorList>
            <person name="Zhang Z."/>
        </authorList>
    </citation>
    <scope>NUCLEOTIDE SEQUENCE [LARGE SCALE GENOMIC DNA]</scope>
    <source>
        <strain evidence="1 2">PheN6</strain>
    </source>
</reference>
<dbReference type="Gene3D" id="3.40.50.450">
    <property type="match status" value="1"/>
</dbReference>
<protein>
    <submittedName>
        <fullName evidence="1">LOG family protein</fullName>
    </submittedName>
</protein>
<dbReference type="PANTHER" id="PTHR43393:SF3">
    <property type="entry name" value="LYSINE DECARBOXYLASE-LIKE PROTEIN"/>
    <property type="match status" value="1"/>
</dbReference>
<dbReference type="SUPFAM" id="SSF102405">
    <property type="entry name" value="MCP/YpsA-like"/>
    <property type="match status" value="1"/>
</dbReference>
<evidence type="ECO:0000313" key="1">
    <source>
        <dbReference type="EMBL" id="MDC5698167.1"/>
    </source>
</evidence>
<dbReference type="InterPro" id="IPR031100">
    <property type="entry name" value="LOG_fam"/>
</dbReference>
<sequence length="397" mass="42258">MEIETLDALDEYLDDGGSLHGLRLQNLDLTDYGVHLGAHGDLTGLVVLGGVVPPDVAELLHRRGAIVFPQVADAPIDPWRGLYYPEDLYAGLENGYAATPDAKAYAWSIDARLRTDAYATLVRAIHDDSVTDDLDEFVEGRSCVGVMGGHALLRGTPGYAEAAGLGRRLAEAGHVVVTGGGPGAMEAANLGAFVPDTAALADALEQLATVPSFRPDVTAWAQVAMEVRRGVLRQSFGEALSDVADITDDGPDRPIMPAETLGPTARSLGVPTWFYGHEPPNVFCDVVAKYFSNAIREDGLLARSNGGIVVLPGAAGTVQEIFQAVTPLYYAADEQPLPPLVLVGNEHWKETVPVWSTLQVLAAGRRMAEVLHLVDSIDEVCNALARPPGERGGFTDY</sequence>
<gene>
    <name evidence="1" type="ORF">OO014_12940</name>
</gene>
<comment type="caution">
    <text evidence="1">The sequence shown here is derived from an EMBL/GenBank/DDBJ whole genome shotgun (WGS) entry which is preliminary data.</text>
</comment>
<keyword evidence="2" id="KW-1185">Reference proteome</keyword>
<dbReference type="Pfam" id="PF18306">
    <property type="entry name" value="LDcluster4"/>
    <property type="match status" value="1"/>
</dbReference>